<organism evidence="2 3">
    <name type="scientific">Conoideocrella luteorostrata</name>
    <dbReference type="NCBI Taxonomy" id="1105319"/>
    <lineage>
        <taxon>Eukaryota</taxon>
        <taxon>Fungi</taxon>
        <taxon>Dikarya</taxon>
        <taxon>Ascomycota</taxon>
        <taxon>Pezizomycotina</taxon>
        <taxon>Sordariomycetes</taxon>
        <taxon>Hypocreomycetidae</taxon>
        <taxon>Hypocreales</taxon>
        <taxon>Clavicipitaceae</taxon>
        <taxon>Conoideocrella</taxon>
    </lineage>
</organism>
<dbReference type="EMBL" id="JASWJB010000001">
    <property type="protein sequence ID" value="KAK2616942.1"/>
    <property type="molecule type" value="Genomic_DNA"/>
</dbReference>
<feature type="region of interest" description="Disordered" evidence="1">
    <location>
        <begin position="194"/>
        <end position="239"/>
    </location>
</feature>
<feature type="compositionally biased region" description="Low complexity" evidence="1">
    <location>
        <begin position="417"/>
        <end position="430"/>
    </location>
</feature>
<name>A0AAJ0G2R7_9HYPO</name>
<feature type="region of interest" description="Disordered" evidence="1">
    <location>
        <begin position="160"/>
        <end position="181"/>
    </location>
</feature>
<keyword evidence="3" id="KW-1185">Reference proteome</keyword>
<feature type="compositionally biased region" description="Low complexity" evidence="1">
    <location>
        <begin position="161"/>
        <end position="177"/>
    </location>
</feature>
<dbReference type="SUPFAM" id="SSF51182">
    <property type="entry name" value="RmlC-like cupins"/>
    <property type="match status" value="1"/>
</dbReference>
<sequence length="618" mass="66587">MNNAAVDSVWEPPAVDTWDSSTDDSSSTTSSVVDLKWDPDPVESDILQQLSDSMDTQVRKSGQRATQLREGIVASLNQLMGQQGVARARNPNSMRQSSSGGQNKERGIQSERKRKLSAISTGKVETPVPLPLTVMNAVRVGSKPSSVTPKSMVVTPALTPTAAKSSSASVGTGSSSTQTRVPLPHTVMQGLSASEMQEVASQRSTPESVRQLLRSDVAPRISDPKRSQDTPLRGSSSYGTAINVTDHGHIFLATDGRPYSTFVDEHGNQHSTWGAVIPEGYKLHDVPECSFICPFRDCRSTLSSISALGHHFAAGHSYLMVNDNLDGTIHKVGTYKNASGGSPTIVVSQNPLPADAPPLAEPRVPARTQLRIDNELRRVLKKQMAARDVGLVKGPAAKQITNRSSHGSVESPGSRVTTTKTSKTQTISPSASPPAAIPSKMPSVETMDNRRPVRQSVLNRIQADGERRGSRSNTESPSLQLEPMKGVKPGQFAYQDHEMEDWELAPGRVTSQDSSLNVAYSSSFLTSSKPIPISPDVCFNVLTIRPGQIYHVPQQNDIMQVYSVASGKVKIRTGGQAIQLGPHGAFPVRPGEECIIENRLYCEALIHCTTVKDYAMAS</sequence>
<evidence type="ECO:0000313" key="2">
    <source>
        <dbReference type="EMBL" id="KAK2616942.1"/>
    </source>
</evidence>
<reference evidence="2" key="1">
    <citation type="submission" date="2023-06" db="EMBL/GenBank/DDBJ databases">
        <title>Conoideocrella luteorostrata (Hypocreales: Clavicipitaceae), a potential biocontrol fungus for elongate hemlock scale in United States Christmas tree production areas.</title>
        <authorList>
            <person name="Barrett H."/>
            <person name="Lovett B."/>
            <person name="Macias A.M."/>
            <person name="Stajich J.E."/>
            <person name="Kasson M.T."/>
        </authorList>
    </citation>
    <scope>NUCLEOTIDE SEQUENCE</scope>
    <source>
        <strain evidence="2">ARSEF 14590</strain>
    </source>
</reference>
<dbReference type="AlphaFoldDB" id="A0AAJ0G2R7"/>
<feature type="region of interest" description="Disordered" evidence="1">
    <location>
        <begin position="83"/>
        <end position="119"/>
    </location>
</feature>
<feature type="region of interest" description="Disordered" evidence="1">
    <location>
        <begin position="394"/>
        <end position="484"/>
    </location>
</feature>
<gene>
    <name evidence="2" type="ORF">QQS21_000031</name>
</gene>
<comment type="caution">
    <text evidence="2">The sequence shown here is derived from an EMBL/GenBank/DDBJ whole genome shotgun (WGS) entry which is preliminary data.</text>
</comment>
<dbReference type="InterPro" id="IPR011051">
    <property type="entry name" value="RmlC_Cupin_sf"/>
</dbReference>
<protein>
    <submittedName>
        <fullName evidence="2">Uncharacterized protein</fullName>
    </submittedName>
</protein>
<feature type="compositionally biased region" description="Polar residues" evidence="1">
    <location>
        <begin position="90"/>
        <end position="102"/>
    </location>
</feature>
<proteinExistence type="predicted"/>
<feature type="compositionally biased region" description="Polar residues" evidence="1">
    <location>
        <begin position="194"/>
        <end position="208"/>
    </location>
</feature>
<feature type="region of interest" description="Disordered" evidence="1">
    <location>
        <begin position="1"/>
        <end position="40"/>
    </location>
</feature>
<feature type="compositionally biased region" description="Polar residues" evidence="1">
    <location>
        <begin position="399"/>
        <end position="408"/>
    </location>
</feature>
<feature type="compositionally biased region" description="Polar residues" evidence="1">
    <location>
        <begin position="229"/>
        <end position="239"/>
    </location>
</feature>
<evidence type="ECO:0000313" key="3">
    <source>
        <dbReference type="Proteomes" id="UP001251528"/>
    </source>
</evidence>
<evidence type="ECO:0000256" key="1">
    <source>
        <dbReference type="SAM" id="MobiDB-lite"/>
    </source>
</evidence>
<accession>A0AAJ0G2R7</accession>
<feature type="compositionally biased region" description="Low complexity" evidence="1">
    <location>
        <begin position="15"/>
        <end position="34"/>
    </location>
</feature>
<dbReference type="Proteomes" id="UP001251528">
    <property type="component" value="Unassembled WGS sequence"/>
</dbReference>